<evidence type="ECO:0000313" key="2">
    <source>
        <dbReference type="Proteomes" id="UP000000739"/>
    </source>
</evidence>
<evidence type="ECO:0000313" key="1">
    <source>
        <dbReference type="EMBL" id="ACL05886.1"/>
    </source>
</evidence>
<dbReference type="KEGG" id="dal:Dalk_4204"/>
<accession>B8FN16</accession>
<keyword evidence="2" id="KW-1185">Reference proteome</keyword>
<reference evidence="1 2" key="1">
    <citation type="journal article" date="2012" name="Environ. Microbiol.">
        <title>The genome sequence of Desulfatibacillum alkenivorans AK-01: a blueprint for anaerobic alkane oxidation.</title>
        <authorList>
            <person name="Callaghan A.V."/>
            <person name="Morris B.E."/>
            <person name="Pereira I.A."/>
            <person name="McInerney M.J."/>
            <person name="Austin R.N."/>
            <person name="Groves J.T."/>
            <person name="Kukor J.J."/>
            <person name="Suflita J.M."/>
            <person name="Young L.Y."/>
            <person name="Zylstra G.J."/>
            <person name="Wawrik B."/>
        </authorList>
    </citation>
    <scope>NUCLEOTIDE SEQUENCE [LARGE SCALE GENOMIC DNA]</scope>
    <source>
        <strain evidence="1 2">AK-01</strain>
    </source>
</reference>
<dbReference type="AlphaFoldDB" id="B8FN16"/>
<dbReference type="Proteomes" id="UP000000739">
    <property type="component" value="Chromosome"/>
</dbReference>
<dbReference type="EMBL" id="CP001322">
    <property type="protein sequence ID" value="ACL05886.1"/>
    <property type="molecule type" value="Genomic_DNA"/>
</dbReference>
<sequence length="48" mass="5590">MIRKPRFQKISIRRDAVCYWLKKAEIDINPLVTEGTNLFALVVLKGED</sequence>
<protein>
    <submittedName>
        <fullName evidence="1">Uncharacterized protein</fullName>
    </submittedName>
</protein>
<dbReference type="RefSeq" id="WP_015948933.1">
    <property type="nucleotide sequence ID" value="NC_011768.1"/>
</dbReference>
<name>B8FN16_DESAL</name>
<dbReference type="HOGENOM" id="CLU_3151979_0_0_7"/>
<organism evidence="1 2">
    <name type="scientific">Desulfatibacillum aliphaticivorans</name>
    <dbReference type="NCBI Taxonomy" id="218208"/>
    <lineage>
        <taxon>Bacteria</taxon>
        <taxon>Pseudomonadati</taxon>
        <taxon>Thermodesulfobacteriota</taxon>
        <taxon>Desulfobacteria</taxon>
        <taxon>Desulfobacterales</taxon>
        <taxon>Desulfatibacillaceae</taxon>
        <taxon>Desulfatibacillum</taxon>
    </lineage>
</organism>
<gene>
    <name evidence="1" type="ordered locus">Dalk_4204</name>
</gene>
<proteinExistence type="predicted"/>